<sequence>MGLREDSLLFLLGAGASVDAGIKHAKAMTLDIEEDIRKKDTDFSEFRDLYNYLKSSIIYQRGLEGDYAEQSATIEELLGVLSEINQKHRNKLYPFIGGWNIHLLKVAGEEFNKIEKLDKKIRDRLFDWINITNYDKAEYFKKFKDLTSEIGSAIRVFTLNYDICVERALVGTGINIELGFNPSSRGWEAAKFDSNPNTDVGLYLYKLHGSIDWIRDLDNGGALKLCDSPQKKTELIFGTTAKLSSIDPYLFYVHELRKYSLSEAARFIVVIGYSFSDDYINNLIRQALERSQYLKLLVVSPDLGSNQAKDRILAILRGLDEKIIFEPKTAKQFFENDMSLSYFSSLSEAGDDDPF</sequence>
<dbReference type="Proteomes" id="UP001241056">
    <property type="component" value="Unassembled WGS sequence"/>
</dbReference>
<evidence type="ECO:0000313" key="1">
    <source>
        <dbReference type="EMBL" id="MDM7856876.1"/>
    </source>
</evidence>
<dbReference type="EMBL" id="JAUCDY010000001">
    <property type="protein sequence ID" value="MDM7856876.1"/>
    <property type="molecule type" value="Genomic_DNA"/>
</dbReference>
<comment type="caution">
    <text evidence="1">The sequence shown here is derived from an EMBL/GenBank/DDBJ whole genome shotgun (WGS) entry which is preliminary data.</text>
</comment>
<name>A0ABT7SL57_9GAMM</name>
<reference evidence="1 2" key="1">
    <citation type="submission" date="2023-06" db="EMBL/GenBank/DDBJ databases">
        <title>Thiopseudomonas sp. CY1220 draft genome sequence.</title>
        <authorList>
            <person name="Zhao G."/>
            <person name="An M."/>
        </authorList>
    </citation>
    <scope>NUCLEOTIDE SEQUENCE [LARGE SCALE GENOMIC DNA]</scope>
    <source>
        <strain evidence="1 2">CY1220</strain>
    </source>
</reference>
<dbReference type="InterPro" id="IPR029035">
    <property type="entry name" value="DHS-like_NAD/FAD-binding_dom"/>
</dbReference>
<keyword evidence="2" id="KW-1185">Reference proteome</keyword>
<protein>
    <submittedName>
        <fullName evidence="1">SIR2 family protein</fullName>
    </submittedName>
</protein>
<dbReference type="Pfam" id="PF13289">
    <property type="entry name" value="SIR2_2"/>
    <property type="match status" value="1"/>
</dbReference>
<accession>A0ABT7SL57</accession>
<dbReference type="SUPFAM" id="SSF52467">
    <property type="entry name" value="DHS-like NAD/FAD-binding domain"/>
    <property type="match status" value="1"/>
</dbReference>
<dbReference type="RefSeq" id="WP_289409506.1">
    <property type="nucleotide sequence ID" value="NZ_JAUCDY010000001.1"/>
</dbReference>
<proteinExistence type="predicted"/>
<gene>
    <name evidence="1" type="ORF">QEZ41_01070</name>
</gene>
<evidence type="ECO:0000313" key="2">
    <source>
        <dbReference type="Proteomes" id="UP001241056"/>
    </source>
</evidence>
<organism evidence="1 2">
    <name type="scientific">Thiopseudomonas acetoxidans</name>
    <dbReference type="NCBI Taxonomy" id="3041622"/>
    <lineage>
        <taxon>Bacteria</taxon>
        <taxon>Pseudomonadati</taxon>
        <taxon>Pseudomonadota</taxon>
        <taxon>Gammaproteobacteria</taxon>
        <taxon>Pseudomonadales</taxon>
        <taxon>Pseudomonadaceae</taxon>
        <taxon>Thiopseudomonas</taxon>
    </lineage>
</organism>